<keyword evidence="2" id="KW-1185">Reference proteome</keyword>
<accession>A0A1G9IZZ4</accession>
<protein>
    <submittedName>
        <fullName evidence="1">Uncharacterized protein</fullName>
    </submittedName>
</protein>
<name>A0A1G9IZZ4_9FIRM</name>
<organism evidence="1 2">
    <name type="scientific">Halarsenatibacter silvermanii</name>
    <dbReference type="NCBI Taxonomy" id="321763"/>
    <lineage>
        <taxon>Bacteria</taxon>
        <taxon>Bacillati</taxon>
        <taxon>Bacillota</taxon>
        <taxon>Clostridia</taxon>
        <taxon>Halanaerobiales</taxon>
        <taxon>Halarsenatibacteraceae</taxon>
        <taxon>Halarsenatibacter</taxon>
    </lineage>
</organism>
<dbReference type="AlphaFoldDB" id="A0A1G9IZZ4"/>
<evidence type="ECO:0000313" key="2">
    <source>
        <dbReference type="Proteomes" id="UP000199476"/>
    </source>
</evidence>
<proteinExistence type="predicted"/>
<sequence length="37" mass="4414">MNDDLSLQDQYEIIFNNTQDAMFLLEVTEKKRSNFCV</sequence>
<gene>
    <name evidence="1" type="ORF">SAMN04488692_103104</name>
</gene>
<evidence type="ECO:0000313" key="1">
    <source>
        <dbReference type="EMBL" id="SDL30817.1"/>
    </source>
</evidence>
<dbReference type="EMBL" id="FNGO01000003">
    <property type="protein sequence ID" value="SDL30817.1"/>
    <property type="molecule type" value="Genomic_DNA"/>
</dbReference>
<dbReference type="Proteomes" id="UP000199476">
    <property type="component" value="Unassembled WGS sequence"/>
</dbReference>
<reference evidence="1 2" key="1">
    <citation type="submission" date="2016-10" db="EMBL/GenBank/DDBJ databases">
        <authorList>
            <person name="de Groot N.N."/>
        </authorList>
    </citation>
    <scope>NUCLEOTIDE SEQUENCE [LARGE SCALE GENOMIC DNA]</scope>
    <source>
        <strain evidence="1 2">SLAS-1</strain>
    </source>
</reference>